<feature type="transmembrane region" description="Helical" evidence="1">
    <location>
        <begin position="12"/>
        <end position="33"/>
    </location>
</feature>
<proteinExistence type="predicted"/>
<dbReference type="Proteomes" id="UP000761574">
    <property type="component" value="Unassembled WGS sequence"/>
</dbReference>
<dbReference type="NCBIfam" id="TIGR02532">
    <property type="entry name" value="IV_pilin_GFxxxE"/>
    <property type="match status" value="1"/>
</dbReference>
<protein>
    <recommendedName>
        <fullName evidence="4">Prepilin-type N-terminal cleavage/methylation domain-containing protein</fullName>
    </recommendedName>
</protein>
<organism evidence="2 3">
    <name type="scientific">Shewanella algidipiscicola</name>
    <dbReference type="NCBI Taxonomy" id="614070"/>
    <lineage>
        <taxon>Bacteria</taxon>
        <taxon>Pseudomonadati</taxon>
        <taxon>Pseudomonadota</taxon>
        <taxon>Gammaproteobacteria</taxon>
        <taxon>Alteromonadales</taxon>
        <taxon>Shewanellaceae</taxon>
        <taxon>Shewanella</taxon>
    </lineage>
</organism>
<gene>
    <name evidence="2" type="ORF">TUM4630_15630</name>
</gene>
<keyword evidence="1" id="KW-0812">Transmembrane</keyword>
<dbReference type="SUPFAM" id="SSF54523">
    <property type="entry name" value="Pili subunits"/>
    <property type="match status" value="1"/>
</dbReference>
<dbReference type="RefSeq" id="WP_119977513.1">
    <property type="nucleotide sequence ID" value="NZ_BPFB01000015.1"/>
</dbReference>
<evidence type="ECO:0000313" key="2">
    <source>
        <dbReference type="EMBL" id="GIU46062.1"/>
    </source>
</evidence>
<comment type="caution">
    <text evidence="2">The sequence shown here is derived from an EMBL/GenBank/DDBJ whole genome shotgun (WGS) entry which is preliminary data.</text>
</comment>
<evidence type="ECO:0000313" key="3">
    <source>
        <dbReference type="Proteomes" id="UP000761574"/>
    </source>
</evidence>
<dbReference type="EMBL" id="BPFB01000015">
    <property type="protein sequence ID" value="GIU46062.1"/>
    <property type="molecule type" value="Genomic_DNA"/>
</dbReference>
<sequence>MIRRKKSSGFTLIEILIAMLVLSIVMFIGSLSFSTFSQRWQQDMGSFTQEVATAKNLVLLQKALNGASNYIVKDDKDDKDEAVYFFKGNDKYLLFVTNNPVFNTDGQALIRLSVTVLADGKQQLRYEETPFGLSPLLRLSSLPKSNYSQILLTDNDIRFNFYGWEDQKQRTAFFEGEPMAPKWMKEYFGEKTGMLPYAVNITWGNNEPIIFPLLNDNRYQMFYAREKSTDA</sequence>
<dbReference type="InterPro" id="IPR012902">
    <property type="entry name" value="N_methyl_site"/>
</dbReference>
<dbReference type="InterPro" id="IPR045584">
    <property type="entry name" value="Pilin-like"/>
</dbReference>
<evidence type="ECO:0008006" key="4">
    <source>
        <dbReference type="Google" id="ProtNLM"/>
    </source>
</evidence>
<keyword evidence="1" id="KW-0472">Membrane</keyword>
<accession>A0ABQ4PER7</accession>
<keyword evidence="3" id="KW-1185">Reference proteome</keyword>
<dbReference type="Pfam" id="PF07963">
    <property type="entry name" value="N_methyl"/>
    <property type="match status" value="1"/>
</dbReference>
<reference evidence="2 3" key="1">
    <citation type="submission" date="2021-05" db="EMBL/GenBank/DDBJ databases">
        <title>Molecular characterization for Shewanella algae harboring chromosomal blaOXA-55-like strains isolated from clinical and environment sample.</title>
        <authorList>
            <person name="Ohama Y."/>
            <person name="Aoki K."/>
            <person name="Harada S."/>
            <person name="Moriya K."/>
            <person name="Ishii Y."/>
            <person name="Tateda K."/>
        </authorList>
    </citation>
    <scope>NUCLEOTIDE SEQUENCE [LARGE SCALE GENOMIC DNA]</scope>
    <source>
        <strain evidence="2 3">LMG 23746</strain>
    </source>
</reference>
<evidence type="ECO:0000256" key="1">
    <source>
        <dbReference type="SAM" id="Phobius"/>
    </source>
</evidence>
<keyword evidence="1" id="KW-1133">Transmembrane helix</keyword>
<name>A0ABQ4PER7_9GAMM</name>